<dbReference type="KEGG" id="moz:MoryE10_16930"/>
<keyword evidence="5" id="KW-1185">Reference proteome</keyword>
<dbReference type="RefSeq" id="WP_221048819.1">
    <property type="nucleotide sequence ID" value="NZ_AP019782.1"/>
</dbReference>
<keyword evidence="2" id="KW-0472">Membrane</keyword>
<gene>
    <name evidence="4" type="ORF">MoryE10_16930</name>
</gene>
<dbReference type="EMBL" id="AP019782">
    <property type="protein sequence ID" value="BBL71087.1"/>
    <property type="molecule type" value="Genomic_DNA"/>
</dbReference>
<name>A0A8D4VPX7_9GAMM</name>
<dbReference type="Proteomes" id="UP000824988">
    <property type="component" value="Chromosome"/>
</dbReference>
<reference evidence="4" key="1">
    <citation type="submission" date="2019-06" db="EMBL/GenBank/DDBJ databases">
        <title>Complete genome sequence of Methylogaea oryzae strain JCM16910.</title>
        <authorList>
            <person name="Asakawa S."/>
        </authorList>
    </citation>
    <scope>NUCLEOTIDE SEQUENCE</scope>
    <source>
        <strain evidence="4">E10</strain>
    </source>
</reference>
<evidence type="ECO:0000256" key="2">
    <source>
        <dbReference type="SAM" id="Phobius"/>
    </source>
</evidence>
<evidence type="ECO:0000313" key="4">
    <source>
        <dbReference type="EMBL" id="BBL71087.1"/>
    </source>
</evidence>
<evidence type="ECO:0000256" key="1">
    <source>
        <dbReference type="SAM" id="MobiDB-lite"/>
    </source>
</evidence>
<feature type="region of interest" description="Disordered" evidence="1">
    <location>
        <begin position="1336"/>
        <end position="1360"/>
    </location>
</feature>
<evidence type="ECO:0000313" key="5">
    <source>
        <dbReference type="Proteomes" id="UP000824988"/>
    </source>
</evidence>
<feature type="chain" id="PRO_5034688051" evidence="3">
    <location>
        <begin position="21"/>
        <end position="1360"/>
    </location>
</feature>
<feature type="compositionally biased region" description="Polar residues" evidence="1">
    <location>
        <begin position="1349"/>
        <end position="1360"/>
    </location>
</feature>
<feature type="compositionally biased region" description="Low complexity" evidence="1">
    <location>
        <begin position="1338"/>
        <end position="1348"/>
    </location>
</feature>
<feature type="transmembrane region" description="Helical" evidence="2">
    <location>
        <begin position="1236"/>
        <end position="1258"/>
    </location>
</feature>
<proteinExistence type="predicted"/>
<feature type="signal peptide" evidence="3">
    <location>
        <begin position="1"/>
        <end position="20"/>
    </location>
</feature>
<feature type="transmembrane region" description="Helical" evidence="2">
    <location>
        <begin position="1192"/>
        <end position="1215"/>
    </location>
</feature>
<accession>A0A8D4VPX7</accession>
<evidence type="ECO:0000256" key="3">
    <source>
        <dbReference type="SAM" id="SignalP"/>
    </source>
</evidence>
<keyword evidence="3" id="KW-0732">Signal</keyword>
<feature type="transmembrane region" description="Helical" evidence="2">
    <location>
        <begin position="1150"/>
        <end position="1180"/>
    </location>
</feature>
<protein>
    <submittedName>
        <fullName evidence="4">Uncharacterized protein</fullName>
    </submittedName>
</protein>
<sequence>MIRRYLPLLLGLLAVFPTHARPLSPDQVPEPLRTWIPWVLQGHEQSRCPFLFDDHATALCAWPGPLDLRLDAHGGAFRLNWQVYAAGPVPLPGESRYWPLSLQVDGKPAAVLERDGMPVVELAPGGHVITGQFAWEALPDSLPVPGELALLSLQVEKQTVAEVQRDADGRVWLRDDGGEQAAEIDEPLRLQVFRQWDDATPQLLSTRLLLDVSGQARELLLSNPLPQGLLPLAVTGELPARLEPDGALRLQLRPGHWQVDLTARSTTALDGVNRPPAAAPWPQDEVWSFLARTDQRLVEVSGAAPLDPSQANVPDDWRALPAYRVENGGGLKFRTVRRGDPEPEPDALSLQRQLWLDFDGGGYTASDSVSGSLSRAWRLEAGDDFQLGRASVNGQPHLITLLAGGRRPGVEVRHGNLNLSADGRVTGDIRRLSATGWAQDFQRASVDLHLPPGWRLLAAAGVDNVPDTWLDSWTLRDLFLVLILALVVGRLWGKPWGMAALAALALLWQEPAAPQYVWLHLLAAIALLRVLPDGVIRRAARFYRNLSWLALAVVALPFMAEQLRQGIYPQLERPWQAPVAAPTSAPMAPAPAEQALEEGMAGGAADLAVSRSMAFSAPKKAERKPLAYSAEPPGFDPKARVQTGPGLPDWHWRTAHLAWNGPVAQGQTLRLYLLPPAGTLLCNWLRVALLLLLAARLADLPMKWRPGMPPILRSTVPWLLPLLLALAPPAGAGLPDDARLEQLSQRLLEAPECLPRCADLAVLRLEAGRERLALLLEWHAAATVAVPLPAVADEWLPETVKVDGNPAQGVLKREDGGLWLSLPAGVHAVELEGRAPAADSVRLPLIARPHRAVVRAQGWQVEGVRADGQVDSQLRLLRQDTEVQSSLRPAPLPPFVRLERTLELGLDWRVHNRLSRLSPLGAPIGLDIPLLAGESVTTAGVAVAQGKASVSLLPQQSQLEWESVLEQRPELSLTASSGTAWHEVWELRASPVWHVEWQGIAPVHRRGADGVWAPQWYPWPGESVALQIARPEGVAGPTLTIDGSQWHLVPGADFSDSRLQLTLRSSLGGQHKLNLPENARLQRALIDGVIQPVRAQGREVALPLRPGVQQVTLEWREGAGIGNFYRFPALDLGSDSVNSRLDLQLGLDRWLLLVGGPLLGPAVLFWGLLLVLVVVAAGLGRIPWTPLRARHWLLLLLGFSQSSVYAGLLMVGWLLALGRRGRRPVGADRWFNWRQVALGVFTLAAMIVLFDAVSQGLLGRPDMQVAGNGSTAQSLHWYQDRSGPSLSRPWVISLPLPAYRGAMLAWALWLAWALLDWLRWGWTCYGSGGLWRAKSKAAEAGGAEKPSPSGTAQPSQPSDR</sequence>
<keyword evidence="2" id="KW-0812">Transmembrane</keyword>
<organism evidence="4 5">
    <name type="scientific">Methylogaea oryzae</name>
    <dbReference type="NCBI Taxonomy" id="1295382"/>
    <lineage>
        <taxon>Bacteria</taxon>
        <taxon>Pseudomonadati</taxon>
        <taxon>Pseudomonadota</taxon>
        <taxon>Gammaproteobacteria</taxon>
        <taxon>Methylococcales</taxon>
        <taxon>Methylococcaceae</taxon>
        <taxon>Methylogaea</taxon>
    </lineage>
</organism>
<keyword evidence="2" id="KW-1133">Transmembrane helix</keyword>